<feature type="transmembrane region" description="Helical" evidence="1">
    <location>
        <begin position="236"/>
        <end position="256"/>
    </location>
</feature>
<protein>
    <submittedName>
        <fullName evidence="2">YhfC family intramembrane metalloprotease</fullName>
    </submittedName>
</protein>
<reference evidence="2" key="1">
    <citation type="submission" date="2020-10" db="EMBL/GenBank/DDBJ databases">
        <authorList>
            <person name="Gilroy R."/>
        </authorList>
    </citation>
    <scope>NUCLEOTIDE SEQUENCE</scope>
    <source>
        <strain evidence="2">CHK187-14744</strain>
    </source>
</reference>
<evidence type="ECO:0000313" key="2">
    <source>
        <dbReference type="EMBL" id="HIU01667.1"/>
    </source>
</evidence>
<feature type="transmembrane region" description="Helical" evidence="1">
    <location>
        <begin position="74"/>
        <end position="91"/>
    </location>
</feature>
<keyword evidence="2" id="KW-0645">Protease</keyword>
<dbReference type="PIRSF" id="PIRSF033101">
    <property type="entry name" value="UCP033101"/>
    <property type="match status" value="1"/>
</dbReference>
<proteinExistence type="predicted"/>
<dbReference type="AlphaFoldDB" id="A0A9D1KVR2"/>
<keyword evidence="1" id="KW-0472">Membrane</keyword>
<dbReference type="InterPro" id="IPR011397">
    <property type="entry name" value="YhfC"/>
</dbReference>
<evidence type="ECO:0000256" key="1">
    <source>
        <dbReference type="SAM" id="Phobius"/>
    </source>
</evidence>
<feature type="transmembrane region" description="Helical" evidence="1">
    <location>
        <begin position="36"/>
        <end position="54"/>
    </location>
</feature>
<keyword evidence="2" id="KW-0482">Metalloprotease</keyword>
<feature type="transmembrane region" description="Helical" evidence="1">
    <location>
        <begin position="211"/>
        <end position="230"/>
    </location>
</feature>
<organism evidence="2 3">
    <name type="scientific">Candidatus Onthocola gallistercoris</name>
    <dbReference type="NCBI Taxonomy" id="2840876"/>
    <lineage>
        <taxon>Bacteria</taxon>
        <taxon>Bacillati</taxon>
        <taxon>Bacillota</taxon>
        <taxon>Bacilli</taxon>
        <taxon>Candidatus Onthocola</taxon>
    </lineage>
</organism>
<keyword evidence="2" id="KW-0378">Hydrolase</keyword>
<dbReference type="GO" id="GO:0008237">
    <property type="term" value="F:metallopeptidase activity"/>
    <property type="evidence" value="ECO:0007669"/>
    <property type="project" value="UniProtKB-KW"/>
</dbReference>
<dbReference type="EMBL" id="DVLT01000001">
    <property type="protein sequence ID" value="HIU01667.1"/>
    <property type="molecule type" value="Genomic_DNA"/>
</dbReference>
<keyword evidence="1" id="KW-1133">Transmembrane helix</keyword>
<comment type="caution">
    <text evidence="2">The sequence shown here is derived from an EMBL/GenBank/DDBJ whole genome shotgun (WGS) entry which is preliminary data.</text>
</comment>
<name>A0A9D1KVR2_9FIRM</name>
<feature type="transmembrane region" description="Helical" evidence="1">
    <location>
        <begin position="112"/>
        <end position="131"/>
    </location>
</feature>
<dbReference type="Proteomes" id="UP000824164">
    <property type="component" value="Unassembled WGS sequence"/>
</dbReference>
<gene>
    <name evidence="2" type="ORF">IAB63_00245</name>
</gene>
<feature type="transmembrane region" description="Helical" evidence="1">
    <location>
        <begin position="6"/>
        <end position="29"/>
    </location>
</feature>
<dbReference type="Pfam" id="PF10086">
    <property type="entry name" value="YhfC"/>
    <property type="match status" value="1"/>
</dbReference>
<keyword evidence="1" id="KW-0812">Transmembrane</keyword>
<accession>A0A9D1KVR2</accession>
<reference evidence="2" key="2">
    <citation type="journal article" date="2021" name="PeerJ">
        <title>Extensive microbial diversity within the chicken gut microbiome revealed by metagenomics and culture.</title>
        <authorList>
            <person name="Gilroy R."/>
            <person name="Ravi A."/>
            <person name="Getino M."/>
            <person name="Pursley I."/>
            <person name="Horton D.L."/>
            <person name="Alikhan N.F."/>
            <person name="Baker D."/>
            <person name="Gharbi K."/>
            <person name="Hall N."/>
            <person name="Watson M."/>
            <person name="Adriaenssens E.M."/>
            <person name="Foster-Nyarko E."/>
            <person name="Jarju S."/>
            <person name="Secka A."/>
            <person name="Antonio M."/>
            <person name="Oren A."/>
            <person name="Chaudhuri R.R."/>
            <person name="La Ragione R."/>
            <person name="Hildebrand F."/>
            <person name="Pallen M.J."/>
        </authorList>
    </citation>
    <scope>NUCLEOTIDE SEQUENCE</scope>
    <source>
        <strain evidence="2">CHK187-14744</strain>
    </source>
</reference>
<evidence type="ECO:0000313" key="3">
    <source>
        <dbReference type="Proteomes" id="UP000824164"/>
    </source>
</evidence>
<feature type="transmembrane region" description="Helical" evidence="1">
    <location>
        <begin position="179"/>
        <end position="202"/>
    </location>
</feature>
<sequence>MTVANDAITMMGIAAVLCILIPITAVIWFKKRTDCRILPVFFGALGFFIFALMLEPVCHQFFLNPNTSIGQTVLGTPLLYAVYGGLAAGIFEETGRLIIFKFTMNAYSDRKYAVVYGIGHGGLEMILLGALNMGSTLLIAMSLNSIGLENYLAQGTAAGIDAEALELTLTSLASTPASLYALSFLERIAAFILQISLSVFVFKAVREKKWLFYPLAILLHMMINTIAGLYQMGVLSLLICELIVVVYSIVVAVFAFREYKKMTGAPYTPATQS</sequence>